<evidence type="ECO:0000313" key="3">
    <source>
        <dbReference type="Proteomes" id="UP000184263"/>
    </source>
</evidence>
<accession>A0A1M6X3H7</accession>
<dbReference type="AlphaFoldDB" id="A0A1M6X3H7"/>
<dbReference type="Pfam" id="PF09414">
    <property type="entry name" value="RNA_ligase"/>
    <property type="match status" value="1"/>
</dbReference>
<sequence>MRKLASIQVIKKIEAIEGADRIEKATVLGWHVVVKKGLYKEGDLVVYLEIDSVLPKDLAERAGFTDKYLKTRRFKGIYSQGMCLPISELPDWLQKKGVTEGQDVSTELGITKYETDIRNDEQWWKKHRNKEVPNKWYMKFRIGRWLWKKFIYKPVSGPFPTNLVPKTDETRVQVLQDILDKYEGFTCQFTEKLDGSSITFWLDKKGKLHVCSRNREIFDKEDFMFKTASKLADKLIKTNIYQGEILGPNIQGNKYGLKDYEIRIYQCYVPEEKRYFTPHELSYNCWKDGLKQAPVLGEFKLTNNIDELVDMAIGMSVLDTRGKDTQREGIVIRPVVYVDGLHDKRFVGGRLSFKVINPKFLVKYNL</sequence>
<dbReference type="Pfam" id="PF21189">
    <property type="entry name" value="PHA02142"/>
    <property type="match status" value="1"/>
</dbReference>
<dbReference type="Gene3D" id="3.30.470.30">
    <property type="entry name" value="DNA ligase/mRNA capping enzyme"/>
    <property type="match status" value="1"/>
</dbReference>
<protein>
    <submittedName>
        <fullName evidence="2">RNA ligase, DRB0094 family</fullName>
    </submittedName>
</protein>
<evidence type="ECO:0000259" key="1">
    <source>
        <dbReference type="Pfam" id="PF09414"/>
    </source>
</evidence>
<dbReference type="Proteomes" id="UP000184263">
    <property type="component" value="Unassembled WGS sequence"/>
</dbReference>
<dbReference type="RefSeq" id="WP_073092187.1">
    <property type="nucleotide sequence ID" value="NZ_FRBC01000031.1"/>
</dbReference>
<keyword evidence="2" id="KW-0436">Ligase</keyword>
<dbReference type="OrthoDB" id="2471316at2"/>
<dbReference type="InterPro" id="IPR021122">
    <property type="entry name" value="RNA_ligase_dom_REL/Rnl2"/>
</dbReference>
<name>A0A1M6X3H7_SELRU</name>
<feature type="domain" description="RNA ligase" evidence="1">
    <location>
        <begin position="187"/>
        <end position="355"/>
    </location>
</feature>
<dbReference type="GO" id="GO:0016874">
    <property type="term" value="F:ligase activity"/>
    <property type="evidence" value="ECO:0007669"/>
    <property type="project" value="UniProtKB-KW"/>
</dbReference>
<evidence type="ECO:0000313" key="2">
    <source>
        <dbReference type="EMBL" id="SHL00461.1"/>
    </source>
</evidence>
<dbReference type="EMBL" id="FRBC01000031">
    <property type="protein sequence ID" value="SHL00461.1"/>
    <property type="molecule type" value="Genomic_DNA"/>
</dbReference>
<proteinExistence type="predicted"/>
<reference evidence="2 3" key="1">
    <citation type="submission" date="2016-11" db="EMBL/GenBank/DDBJ databases">
        <authorList>
            <person name="Jaros S."/>
            <person name="Januszkiewicz K."/>
            <person name="Wedrychowicz H."/>
        </authorList>
    </citation>
    <scope>NUCLEOTIDE SEQUENCE [LARGE SCALE GENOMIC DNA]</scope>
    <source>
        <strain evidence="2 3">HD4</strain>
    </source>
</reference>
<dbReference type="SUPFAM" id="SSF56091">
    <property type="entry name" value="DNA ligase/mRNA capping enzyme, catalytic domain"/>
    <property type="match status" value="1"/>
</dbReference>
<organism evidence="2 3">
    <name type="scientific">Selenomonas ruminantium</name>
    <dbReference type="NCBI Taxonomy" id="971"/>
    <lineage>
        <taxon>Bacteria</taxon>
        <taxon>Bacillati</taxon>
        <taxon>Bacillota</taxon>
        <taxon>Negativicutes</taxon>
        <taxon>Selenomonadales</taxon>
        <taxon>Selenomonadaceae</taxon>
        <taxon>Selenomonas</taxon>
    </lineage>
</organism>
<gene>
    <name evidence="2" type="ORF">SAMN05216582_13110</name>
</gene>